<name>X6LKB9_RETFI</name>
<dbReference type="AlphaFoldDB" id="X6LKB9"/>
<dbReference type="SUPFAM" id="SSF81606">
    <property type="entry name" value="PP2C-like"/>
    <property type="match status" value="1"/>
</dbReference>
<sequence>MYVNWKGMKSIRIKPFLSCEPFVNVVHLNEEEIGVTDMLVLGCDGVFDVLSNEDVINEVRRHLWLNHANPHAFSQLTPQDILQNYSITFESLDNACSKLGNLAYDRGTIDDVTAFAVPLWFIMHSPLLKTPSYGVISHRKASVLDRESTHDSTLERKSVVSEDRNGNAEQKVDRTTLILAIPLQQSICAFSQKKKKKHLIIYFQSKFQKLSF</sequence>
<proteinExistence type="predicted"/>
<comment type="caution">
    <text evidence="2">The sequence shown here is derived from an EMBL/GenBank/DDBJ whole genome shotgun (WGS) entry which is preliminary data.</text>
</comment>
<dbReference type="Proteomes" id="UP000023152">
    <property type="component" value="Unassembled WGS sequence"/>
</dbReference>
<dbReference type="PROSITE" id="PS51746">
    <property type="entry name" value="PPM_2"/>
    <property type="match status" value="1"/>
</dbReference>
<evidence type="ECO:0000313" key="3">
    <source>
        <dbReference type="Proteomes" id="UP000023152"/>
    </source>
</evidence>
<feature type="domain" description="PPM-type phosphatase" evidence="1">
    <location>
        <begin position="1"/>
        <end position="119"/>
    </location>
</feature>
<dbReference type="InterPro" id="IPR036457">
    <property type="entry name" value="PPM-type-like_dom_sf"/>
</dbReference>
<reference evidence="2 3" key="1">
    <citation type="journal article" date="2013" name="Curr. Biol.">
        <title>The Genome of the Foraminiferan Reticulomyxa filosa.</title>
        <authorList>
            <person name="Glockner G."/>
            <person name="Hulsmann N."/>
            <person name="Schleicher M."/>
            <person name="Noegel A.A."/>
            <person name="Eichinger L."/>
            <person name="Gallinger C."/>
            <person name="Pawlowski J."/>
            <person name="Sierra R."/>
            <person name="Euteneuer U."/>
            <person name="Pillet L."/>
            <person name="Moustafa A."/>
            <person name="Platzer M."/>
            <person name="Groth M."/>
            <person name="Szafranski K."/>
            <person name="Schliwa M."/>
        </authorList>
    </citation>
    <scope>NUCLEOTIDE SEQUENCE [LARGE SCALE GENOMIC DNA]</scope>
</reference>
<dbReference type="InterPro" id="IPR001932">
    <property type="entry name" value="PPM-type_phosphatase-like_dom"/>
</dbReference>
<keyword evidence="3" id="KW-1185">Reference proteome</keyword>
<accession>X6LKB9</accession>
<dbReference type="OrthoDB" id="10264738at2759"/>
<organism evidence="2 3">
    <name type="scientific">Reticulomyxa filosa</name>
    <dbReference type="NCBI Taxonomy" id="46433"/>
    <lineage>
        <taxon>Eukaryota</taxon>
        <taxon>Sar</taxon>
        <taxon>Rhizaria</taxon>
        <taxon>Retaria</taxon>
        <taxon>Foraminifera</taxon>
        <taxon>Monothalamids</taxon>
        <taxon>Reticulomyxidae</taxon>
        <taxon>Reticulomyxa</taxon>
    </lineage>
</organism>
<gene>
    <name evidence="2" type="ORF">RFI_35626</name>
</gene>
<evidence type="ECO:0000259" key="1">
    <source>
        <dbReference type="PROSITE" id="PS51746"/>
    </source>
</evidence>
<dbReference type="Gene3D" id="3.60.40.10">
    <property type="entry name" value="PPM-type phosphatase domain"/>
    <property type="match status" value="1"/>
</dbReference>
<protein>
    <submittedName>
        <fullName evidence="2">Protein phosphatase 1M</fullName>
    </submittedName>
</protein>
<evidence type="ECO:0000313" key="2">
    <source>
        <dbReference type="EMBL" id="ETO01811.1"/>
    </source>
</evidence>
<dbReference type="Pfam" id="PF00481">
    <property type="entry name" value="PP2C"/>
    <property type="match status" value="1"/>
</dbReference>
<dbReference type="EMBL" id="ASPP01037343">
    <property type="protein sequence ID" value="ETO01811.1"/>
    <property type="molecule type" value="Genomic_DNA"/>
</dbReference>